<comment type="caution">
    <text evidence="1">The sequence shown here is derived from an EMBL/GenBank/DDBJ whole genome shotgun (WGS) entry which is preliminary data.</text>
</comment>
<protein>
    <submittedName>
        <fullName evidence="1">Uncharacterized protein</fullName>
    </submittedName>
</protein>
<proteinExistence type="predicted"/>
<accession>A0A3M7PB87</accession>
<organism evidence="1 2">
    <name type="scientific">Brachionus plicatilis</name>
    <name type="common">Marine rotifer</name>
    <name type="synonym">Brachionus muelleri</name>
    <dbReference type="NCBI Taxonomy" id="10195"/>
    <lineage>
        <taxon>Eukaryota</taxon>
        <taxon>Metazoa</taxon>
        <taxon>Spiralia</taxon>
        <taxon>Gnathifera</taxon>
        <taxon>Rotifera</taxon>
        <taxon>Eurotatoria</taxon>
        <taxon>Monogononta</taxon>
        <taxon>Pseudotrocha</taxon>
        <taxon>Ploima</taxon>
        <taxon>Brachionidae</taxon>
        <taxon>Brachionus</taxon>
    </lineage>
</organism>
<gene>
    <name evidence="1" type="ORF">BpHYR1_018358</name>
</gene>
<evidence type="ECO:0000313" key="1">
    <source>
        <dbReference type="EMBL" id="RMZ96322.1"/>
    </source>
</evidence>
<sequence>MSSRVESMHWPFIMGRSNMFENSALLPKGEKRMGGSRDQKKGDTLKGDFLFLSVLRLSATFFHDSLKFEFFGTYFGKLYQVLTPATSDIQTNEHLNIVHGVVESEPNVLNLVEYRTAKRLRGRPRKNPINDQISQFSKKITTMYRISNVQFFYFKRVFNLDSVEFGILKFRIKKIRSKKT</sequence>
<dbReference type="AlphaFoldDB" id="A0A3M7PB87"/>
<reference evidence="1 2" key="1">
    <citation type="journal article" date="2018" name="Sci. Rep.">
        <title>Genomic signatures of local adaptation to the degree of environmental predictability in rotifers.</title>
        <authorList>
            <person name="Franch-Gras L."/>
            <person name="Hahn C."/>
            <person name="Garcia-Roger E.M."/>
            <person name="Carmona M.J."/>
            <person name="Serra M."/>
            <person name="Gomez A."/>
        </authorList>
    </citation>
    <scope>NUCLEOTIDE SEQUENCE [LARGE SCALE GENOMIC DNA]</scope>
    <source>
        <strain evidence="1">HYR1</strain>
    </source>
</reference>
<keyword evidence="2" id="KW-1185">Reference proteome</keyword>
<dbReference type="Proteomes" id="UP000276133">
    <property type="component" value="Unassembled WGS sequence"/>
</dbReference>
<dbReference type="EMBL" id="REGN01012286">
    <property type="protein sequence ID" value="RMZ96322.1"/>
    <property type="molecule type" value="Genomic_DNA"/>
</dbReference>
<evidence type="ECO:0000313" key="2">
    <source>
        <dbReference type="Proteomes" id="UP000276133"/>
    </source>
</evidence>
<name>A0A3M7PB87_BRAPC</name>